<evidence type="ECO:0000256" key="6">
    <source>
        <dbReference type="SAM" id="Phobius"/>
    </source>
</evidence>
<comment type="caution">
    <text evidence="7">The sequence shown here is derived from an EMBL/GenBank/DDBJ whole genome shotgun (WGS) entry which is preliminary data.</text>
</comment>
<dbReference type="PANTHER" id="PTHR23501:SF191">
    <property type="entry name" value="VACUOLAR BASIC AMINO ACID TRANSPORTER 4"/>
    <property type="match status" value="1"/>
</dbReference>
<proteinExistence type="predicted"/>
<keyword evidence="2" id="KW-0813">Transport</keyword>
<evidence type="ECO:0000313" key="8">
    <source>
        <dbReference type="Proteomes" id="UP001148786"/>
    </source>
</evidence>
<feature type="transmembrane region" description="Helical" evidence="6">
    <location>
        <begin position="12"/>
        <end position="34"/>
    </location>
</feature>
<evidence type="ECO:0000256" key="4">
    <source>
        <dbReference type="ARBA" id="ARBA00022989"/>
    </source>
</evidence>
<name>A0A9W8JY64_9AGAR</name>
<organism evidence="7 8">
    <name type="scientific">Agrocybe chaxingu</name>
    <dbReference type="NCBI Taxonomy" id="84603"/>
    <lineage>
        <taxon>Eukaryota</taxon>
        <taxon>Fungi</taxon>
        <taxon>Dikarya</taxon>
        <taxon>Basidiomycota</taxon>
        <taxon>Agaricomycotina</taxon>
        <taxon>Agaricomycetes</taxon>
        <taxon>Agaricomycetidae</taxon>
        <taxon>Agaricales</taxon>
        <taxon>Agaricineae</taxon>
        <taxon>Strophariaceae</taxon>
        <taxon>Agrocybe</taxon>
    </lineage>
</organism>
<dbReference type="GO" id="GO:0005886">
    <property type="term" value="C:plasma membrane"/>
    <property type="evidence" value="ECO:0007669"/>
    <property type="project" value="TreeGrafter"/>
</dbReference>
<evidence type="ECO:0000256" key="5">
    <source>
        <dbReference type="ARBA" id="ARBA00023136"/>
    </source>
</evidence>
<evidence type="ECO:0000256" key="1">
    <source>
        <dbReference type="ARBA" id="ARBA00004127"/>
    </source>
</evidence>
<keyword evidence="4 6" id="KW-1133">Transmembrane helix</keyword>
<keyword evidence="8" id="KW-1185">Reference proteome</keyword>
<dbReference type="GO" id="GO:0022857">
    <property type="term" value="F:transmembrane transporter activity"/>
    <property type="evidence" value="ECO:0007669"/>
    <property type="project" value="TreeGrafter"/>
</dbReference>
<dbReference type="Proteomes" id="UP001148786">
    <property type="component" value="Unassembled WGS sequence"/>
</dbReference>
<protein>
    <submittedName>
        <fullName evidence="7">Uncharacterized protein</fullName>
    </submittedName>
</protein>
<gene>
    <name evidence="7" type="ORF">NLJ89_g7000</name>
</gene>
<evidence type="ECO:0000313" key="7">
    <source>
        <dbReference type="EMBL" id="KAJ3506200.1"/>
    </source>
</evidence>
<evidence type="ECO:0000256" key="3">
    <source>
        <dbReference type="ARBA" id="ARBA00022692"/>
    </source>
</evidence>
<feature type="transmembrane region" description="Helical" evidence="6">
    <location>
        <begin position="113"/>
        <end position="131"/>
    </location>
</feature>
<dbReference type="GO" id="GO:0012505">
    <property type="term" value="C:endomembrane system"/>
    <property type="evidence" value="ECO:0007669"/>
    <property type="project" value="UniProtKB-SubCell"/>
</dbReference>
<dbReference type="OrthoDB" id="3437016at2759"/>
<reference evidence="7" key="1">
    <citation type="submission" date="2022-07" db="EMBL/GenBank/DDBJ databases">
        <title>Genome Sequence of Agrocybe chaxingu.</title>
        <authorList>
            <person name="Buettner E."/>
        </authorList>
    </citation>
    <scope>NUCLEOTIDE SEQUENCE</scope>
    <source>
        <strain evidence="7">MP-N11</strain>
    </source>
</reference>
<comment type="subcellular location">
    <subcellularLocation>
        <location evidence="1">Endomembrane system</location>
        <topology evidence="1">Multi-pass membrane protein</topology>
    </subcellularLocation>
</comment>
<evidence type="ECO:0000256" key="2">
    <source>
        <dbReference type="ARBA" id="ARBA00022448"/>
    </source>
</evidence>
<dbReference type="EMBL" id="JANKHO010000793">
    <property type="protein sequence ID" value="KAJ3506200.1"/>
    <property type="molecule type" value="Genomic_DNA"/>
</dbReference>
<keyword evidence="3 6" id="KW-0812">Transmembrane</keyword>
<keyword evidence="5 6" id="KW-0472">Membrane</keyword>
<dbReference type="PANTHER" id="PTHR23501">
    <property type="entry name" value="MAJOR FACILITATOR SUPERFAMILY"/>
    <property type="match status" value="1"/>
</dbReference>
<dbReference type="AlphaFoldDB" id="A0A9W8JY64"/>
<sequence length="187" mass="20741">MKQPGRQSLKQCIVAMDLIFGFLFATTFAVLVPLDVTLNAAALAFLTFLRVLPQPWGATVGATIIQNDLKKHLPPSFIKQFTSDSDLTYVTISRLDQPFKTQVEDAYARSLRLLWLVMLGLCAVGFLSVFAQKEIPLHTGQDSKWGMKDLPKQRTEIGTEVGMLFEKADRNVSVEEPAPSPRTTGDV</sequence>
<accession>A0A9W8JY64</accession>